<dbReference type="Proteomes" id="UP001085076">
    <property type="component" value="Miscellaneous, Linkage group lg03"/>
</dbReference>
<dbReference type="GO" id="GO:0010228">
    <property type="term" value="P:vegetative to reproductive phase transition of meristem"/>
    <property type="evidence" value="ECO:0007669"/>
    <property type="project" value="TreeGrafter"/>
</dbReference>
<protein>
    <recommendedName>
        <fullName evidence="5">Homeobox domain-containing protein</fullName>
    </recommendedName>
</protein>
<name>A0A9D5CVN4_9LILI</name>
<keyword evidence="3" id="KW-0539">Nucleus</keyword>
<feature type="region of interest" description="Disordered" evidence="4">
    <location>
        <begin position="548"/>
        <end position="569"/>
    </location>
</feature>
<dbReference type="InterPro" id="IPR009057">
    <property type="entry name" value="Homeodomain-like_sf"/>
</dbReference>
<feature type="region of interest" description="Disordered" evidence="4">
    <location>
        <begin position="746"/>
        <end position="798"/>
    </location>
</feature>
<dbReference type="PANTHER" id="PTHR33400:SF6">
    <property type="entry name" value="HOMEOBOX PROTEIN LUMINIDEPENDENS"/>
    <property type="match status" value="1"/>
</dbReference>
<keyword evidence="7" id="KW-1185">Reference proteome</keyword>
<feature type="compositionally biased region" description="Polar residues" evidence="4">
    <location>
        <begin position="678"/>
        <end position="690"/>
    </location>
</feature>
<dbReference type="GO" id="GO:0005634">
    <property type="term" value="C:nucleus"/>
    <property type="evidence" value="ECO:0007669"/>
    <property type="project" value="UniProtKB-SubCell"/>
</dbReference>
<organism evidence="6 7">
    <name type="scientific">Dioscorea zingiberensis</name>
    <dbReference type="NCBI Taxonomy" id="325984"/>
    <lineage>
        <taxon>Eukaryota</taxon>
        <taxon>Viridiplantae</taxon>
        <taxon>Streptophyta</taxon>
        <taxon>Embryophyta</taxon>
        <taxon>Tracheophyta</taxon>
        <taxon>Spermatophyta</taxon>
        <taxon>Magnoliopsida</taxon>
        <taxon>Liliopsida</taxon>
        <taxon>Dioscoreales</taxon>
        <taxon>Dioscoreaceae</taxon>
        <taxon>Dioscorea</taxon>
    </lineage>
</organism>
<dbReference type="PANTHER" id="PTHR33400">
    <property type="entry name" value="ZINC FINGER CCCH DOMAIN-CONTAINING PROTEIN 6-RELATED"/>
    <property type="match status" value="1"/>
</dbReference>
<evidence type="ECO:0000313" key="7">
    <source>
        <dbReference type="Proteomes" id="UP001085076"/>
    </source>
</evidence>
<dbReference type="SUPFAM" id="SSF46689">
    <property type="entry name" value="Homeodomain-like"/>
    <property type="match status" value="1"/>
</dbReference>
<feature type="region of interest" description="Disordered" evidence="4">
    <location>
        <begin position="1002"/>
        <end position="1032"/>
    </location>
</feature>
<keyword evidence="2 3" id="KW-0238">DNA-binding</keyword>
<reference evidence="6" key="1">
    <citation type="submission" date="2021-03" db="EMBL/GenBank/DDBJ databases">
        <authorList>
            <person name="Li Z."/>
            <person name="Yang C."/>
        </authorList>
    </citation>
    <scope>NUCLEOTIDE SEQUENCE</scope>
    <source>
        <strain evidence="6">Dzin_1.0</strain>
        <tissue evidence="6">Leaf</tissue>
    </source>
</reference>
<dbReference type="AlphaFoldDB" id="A0A9D5CVN4"/>
<reference evidence="6" key="2">
    <citation type="journal article" date="2022" name="Hortic Res">
        <title>The genome of Dioscorea zingiberensis sheds light on the biosynthesis, origin and evolution of the medicinally important diosgenin saponins.</title>
        <authorList>
            <person name="Li Y."/>
            <person name="Tan C."/>
            <person name="Li Z."/>
            <person name="Guo J."/>
            <person name="Li S."/>
            <person name="Chen X."/>
            <person name="Wang C."/>
            <person name="Dai X."/>
            <person name="Yang H."/>
            <person name="Song W."/>
            <person name="Hou L."/>
            <person name="Xu J."/>
            <person name="Tong Z."/>
            <person name="Xu A."/>
            <person name="Yuan X."/>
            <person name="Wang W."/>
            <person name="Yang Q."/>
            <person name="Chen L."/>
            <person name="Sun Z."/>
            <person name="Wang K."/>
            <person name="Pan B."/>
            <person name="Chen J."/>
            <person name="Bao Y."/>
            <person name="Liu F."/>
            <person name="Qi X."/>
            <person name="Gang D.R."/>
            <person name="Wen J."/>
            <person name="Li J."/>
        </authorList>
    </citation>
    <scope>NUCLEOTIDE SEQUENCE</scope>
    <source>
        <strain evidence="6">Dzin_1.0</strain>
    </source>
</reference>
<dbReference type="Gene3D" id="1.10.10.60">
    <property type="entry name" value="Homeodomain-like"/>
    <property type="match status" value="1"/>
</dbReference>
<dbReference type="InterPro" id="IPR035441">
    <property type="entry name" value="TFIIS/LEDGF_dom_sf"/>
</dbReference>
<evidence type="ECO:0000256" key="1">
    <source>
        <dbReference type="ARBA" id="ARBA00004123"/>
    </source>
</evidence>
<sequence>MLGSEMAIVPAGSADGSFAELEGVGDSVESFARFLDAQRELFGSQVDQLQKLVVTQCKLTGANPLSQEMAAGALSIKIGKRPRDLLNPKAVKYMQSIFSIKDTLGKKETREISALCGITVTQVREFFAGQRSRVRKLTRLPREKATRLEEPKEPLDVCPISVDQPLPVGIVASTNLNPLNPLNPMTVQYGQVLENYGNVNAAQSRQQVAVNSTEIKTTQEGPSCLPQEAAIDGIDSEDKKFLENIFNLMKKEQTFSGQTKLMEWVLRIHNTAVLNWFLTKGGIAILASWLSEAALEEQTTVLLVLLKVLCHLPLHKVLPVQMSAILQTVNRLRFYRSSDISNRARILLSRWSKIFIRNQAMKKPTFSKLPIDAQKEIIRKQRISEILLSDESWQSKVDIPEEILALTESNDMSRRTEPRPGLKLLTASADESNKKHSQSVSTSKNKQRRKVQLVEQPDSKSAGRSVQVARTLYSNQSRPMSADDIQKAKMRAMFMQNKYGKTDASTNENLGQKTVDREVPSASQTIKTTPASGIPQLHQLKRNEDKKLPIPIRKPSPDKMESDSKTNTTSREHLLERLMSIQTQWHSPPAMKIDSLWSVGAGENSKEVEVQTARTRREKETFYVNLQEVPSNPKEPWDTEMDFDDSLTPDVPIEQPPEADVAEASSCLPNGVEASATEVPSTVASAQPVNNAPPEPDMELLAVLLKNPELVFALTSGQGSNLTSEQTVALLDMLKKNGVGLAGAANHMAQSSREIQEPTSLPSPTPPSESRSGWRSEVSPFTRNPPPLQPHLPGGRVTAVGPSLVTPTISNTIPSAATAFPSIRSQALVSGLAPTVVLSMPQLTVNMNPTTPQNLTLINQAPKKLPATMYAQQSSNTSMHHSSLAQMHNHSSLLNPTTPMVAEYQPKHHTWLSSSTTTGIVRREQTPDAWTNRLSALPEVQAPGSHFDANQYNNRMYSTSQSQINVRNNTIAGARLQNWTSEGSSGRAADLYSNRREPGLSYRPEWPGHWNAEHRDSHNQPNDGSRRWRDRR</sequence>
<dbReference type="EMBL" id="JAGGNH010000003">
    <property type="protein sequence ID" value="KAJ0979852.1"/>
    <property type="molecule type" value="Genomic_DNA"/>
</dbReference>
<evidence type="ECO:0000259" key="5">
    <source>
        <dbReference type="PROSITE" id="PS50071"/>
    </source>
</evidence>
<evidence type="ECO:0000256" key="3">
    <source>
        <dbReference type="PROSITE-ProRule" id="PRU00108"/>
    </source>
</evidence>
<proteinExistence type="predicted"/>
<dbReference type="SUPFAM" id="SSF47676">
    <property type="entry name" value="Conserved domain common to transcription factors TFIIS, elongin A, CRSP70"/>
    <property type="match status" value="1"/>
</dbReference>
<feature type="region of interest" description="Disordered" evidence="4">
    <location>
        <begin position="426"/>
        <end position="481"/>
    </location>
</feature>
<feature type="compositionally biased region" description="Basic and acidic residues" evidence="4">
    <location>
        <begin position="555"/>
        <end position="569"/>
    </location>
</feature>
<comment type="subcellular location">
    <subcellularLocation>
        <location evidence="1 3">Nucleus</location>
    </subcellularLocation>
</comment>
<evidence type="ECO:0000256" key="4">
    <source>
        <dbReference type="SAM" id="MobiDB-lite"/>
    </source>
</evidence>
<dbReference type="OrthoDB" id="1920276at2759"/>
<evidence type="ECO:0000313" key="6">
    <source>
        <dbReference type="EMBL" id="KAJ0979852.1"/>
    </source>
</evidence>
<dbReference type="SMART" id="SM00389">
    <property type="entry name" value="HOX"/>
    <property type="match status" value="1"/>
</dbReference>
<feature type="DNA-binding region" description="Homeobox" evidence="3">
    <location>
        <begin position="79"/>
        <end position="138"/>
    </location>
</feature>
<dbReference type="PROSITE" id="PS50071">
    <property type="entry name" value="HOMEOBOX_2"/>
    <property type="match status" value="1"/>
</dbReference>
<gene>
    <name evidence="6" type="ORF">J5N97_015326</name>
</gene>
<feature type="region of interest" description="Disordered" evidence="4">
    <location>
        <begin position="674"/>
        <end position="694"/>
    </location>
</feature>
<dbReference type="GO" id="GO:0003677">
    <property type="term" value="F:DNA binding"/>
    <property type="evidence" value="ECO:0007669"/>
    <property type="project" value="UniProtKB-UniRule"/>
</dbReference>
<comment type="caution">
    <text evidence="6">The sequence shown here is derived from an EMBL/GenBank/DDBJ whole genome shotgun (WGS) entry which is preliminary data.</text>
</comment>
<dbReference type="InterPro" id="IPR001356">
    <property type="entry name" value="HD"/>
</dbReference>
<evidence type="ECO:0000256" key="2">
    <source>
        <dbReference type="ARBA" id="ARBA00023125"/>
    </source>
</evidence>
<accession>A0A9D5CVN4</accession>
<keyword evidence="3" id="KW-0371">Homeobox</keyword>
<feature type="domain" description="Homeobox" evidence="5">
    <location>
        <begin position="77"/>
        <end position="137"/>
    </location>
</feature>